<protein>
    <submittedName>
        <fullName evidence="1">Uncharacterized protein</fullName>
    </submittedName>
</protein>
<evidence type="ECO:0000313" key="2">
    <source>
        <dbReference type="Proteomes" id="UP000054538"/>
    </source>
</evidence>
<sequence length="70" mass="7781">MDGNGDLSAAGIGKNIQGMIRLSPLPKALYVKYKVHRQHHRGCVNISGRLCSTCDLSWTRIPNVEKRFTA</sequence>
<proteinExistence type="predicted"/>
<name>A0A0D0CGS7_9AGAM</name>
<dbReference type="AlphaFoldDB" id="A0A0D0CGS7"/>
<dbReference type="InParanoid" id="A0A0D0CGS7"/>
<evidence type="ECO:0000313" key="1">
    <source>
        <dbReference type="EMBL" id="KIK81902.1"/>
    </source>
</evidence>
<gene>
    <name evidence="1" type="ORF">PAXRUDRAFT_737133</name>
</gene>
<dbReference type="Proteomes" id="UP000054538">
    <property type="component" value="Unassembled WGS sequence"/>
</dbReference>
<reference evidence="1 2" key="1">
    <citation type="submission" date="2014-04" db="EMBL/GenBank/DDBJ databases">
        <authorList>
            <consortium name="DOE Joint Genome Institute"/>
            <person name="Kuo A."/>
            <person name="Kohler A."/>
            <person name="Jargeat P."/>
            <person name="Nagy L.G."/>
            <person name="Floudas D."/>
            <person name="Copeland A."/>
            <person name="Barry K.W."/>
            <person name="Cichocki N."/>
            <person name="Veneault-Fourrey C."/>
            <person name="LaButti K."/>
            <person name="Lindquist E.A."/>
            <person name="Lipzen A."/>
            <person name="Lundell T."/>
            <person name="Morin E."/>
            <person name="Murat C."/>
            <person name="Sun H."/>
            <person name="Tunlid A."/>
            <person name="Henrissat B."/>
            <person name="Grigoriev I.V."/>
            <person name="Hibbett D.S."/>
            <person name="Martin F."/>
            <person name="Nordberg H.P."/>
            <person name="Cantor M.N."/>
            <person name="Hua S.X."/>
        </authorList>
    </citation>
    <scope>NUCLEOTIDE SEQUENCE [LARGE SCALE GENOMIC DNA]</scope>
    <source>
        <strain evidence="1 2">Ve08.2h10</strain>
    </source>
</reference>
<dbReference type="HOGENOM" id="CLU_2758567_0_0_1"/>
<dbReference type="EMBL" id="KN825711">
    <property type="protein sequence ID" value="KIK81902.1"/>
    <property type="molecule type" value="Genomic_DNA"/>
</dbReference>
<organism evidence="1 2">
    <name type="scientific">Paxillus rubicundulus Ve08.2h10</name>
    <dbReference type="NCBI Taxonomy" id="930991"/>
    <lineage>
        <taxon>Eukaryota</taxon>
        <taxon>Fungi</taxon>
        <taxon>Dikarya</taxon>
        <taxon>Basidiomycota</taxon>
        <taxon>Agaricomycotina</taxon>
        <taxon>Agaricomycetes</taxon>
        <taxon>Agaricomycetidae</taxon>
        <taxon>Boletales</taxon>
        <taxon>Paxilineae</taxon>
        <taxon>Paxillaceae</taxon>
        <taxon>Paxillus</taxon>
    </lineage>
</organism>
<accession>A0A0D0CGS7</accession>
<keyword evidence="2" id="KW-1185">Reference proteome</keyword>
<reference evidence="2" key="2">
    <citation type="submission" date="2015-01" db="EMBL/GenBank/DDBJ databases">
        <title>Evolutionary Origins and Diversification of the Mycorrhizal Mutualists.</title>
        <authorList>
            <consortium name="DOE Joint Genome Institute"/>
            <consortium name="Mycorrhizal Genomics Consortium"/>
            <person name="Kohler A."/>
            <person name="Kuo A."/>
            <person name="Nagy L.G."/>
            <person name="Floudas D."/>
            <person name="Copeland A."/>
            <person name="Barry K.W."/>
            <person name="Cichocki N."/>
            <person name="Veneault-Fourrey C."/>
            <person name="LaButti K."/>
            <person name="Lindquist E.A."/>
            <person name="Lipzen A."/>
            <person name="Lundell T."/>
            <person name="Morin E."/>
            <person name="Murat C."/>
            <person name="Riley R."/>
            <person name="Ohm R."/>
            <person name="Sun H."/>
            <person name="Tunlid A."/>
            <person name="Henrissat B."/>
            <person name="Grigoriev I.V."/>
            <person name="Hibbett D.S."/>
            <person name="Martin F."/>
        </authorList>
    </citation>
    <scope>NUCLEOTIDE SEQUENCE [LARGE SCALE GENOMIC DNA]</scope>
    <source>
        <strain evidence="2">Ve08.2h10</strain>
    </source>
</reference>